<reference evidence="2" key="3">
    <citation type="submission" date="2009-01" db="EMBL/GenBank/DDBJ databases">
        <authorList>
            <consortium name="Institut Pasteur and Genoscope"/>
            <person name="Genoscope - C.E.A."/>
        </authorList>
    </citation>
    <scope>NUCLEOTIDE SEQUENCE</scope>
    <source>
        <strain evidence="2">168</strain>
    </source>
</reference>
<evidence type="ECO:0000313" key="3">
    <source>
        <dbReference type="Proteomes" id="UP000001570"/>
    </source>
</evidence>
<sequence>MYCFGLHLGNVDASPFPLNNALVSFDAYYAVNKIFPGKRGFEITYPRKISDMVLGA</sequence>
<reference evidence="2" key="6">
    <citation type="journal article" date="2018" name="Microb. Biotechnol.">
        <title>Bacillus subtilis, the model Gram-positive bacterium: 20 years of annotation refinement.</title>
        <authorList>
            <person name="Borriss R."/>
            <person name="Danchin A."/>
            <person name="Harwood C.R."/>
            <person name="Medigue C."/>
            <person name="Rocha E.P.C."/>
            <person name="Sekowska A."/>
            <person name="Vallenet D."/>
        </authorList>
    </citation>
    <scope>NUCLEOTIDE SEQUENCE</scope>
    <source>
        <strain evidence="2">168</strain>
    </source>
</reference>
<reference evidence="2" key="2">
    <citation type="journal article" date="2009" name="Microbiology">
        <title>From a consortium sequence to a unified sequence: the Bacillus subtilis 168 reference genome a decade later.</title>
        <authorList>
            <person name="Barbe V."/>
            <person name="Cruveiller S."/>
            <person name="Kunst F."/>
            <person name="Lenoble P."/>
            <person name="Meurice G."/>
            <person name="Sekowska A."/>
            <person name="Vallenet D."/>
            <person name="Wang T."/>
            <person name="Moszer I."/>
            <person name="Medigue C."/>
            <person name="Danchin A."/>
        </authorList>
    </citation>
    <scope>NUCLEOTIDE SEQUENCE</scope>
    <source>
        <strain evidence="2">168</strain>
    </source>
</reference>
<dbReference type="Proteomes" id="UP000001570">
    <property type="component" value="Chromosome"/>
</dbReference>
<accession>A0A2K4Z9I9</accession>
<reference evidence="1" key="7">
    <citation type="submission" date="2020-04" db="EMBL/GenBank/DDBJ databases">
        <title>Phage recombination drives evolution of spore-forming Bacilli.</title>
        <authorList>
            <person name="Dragos A."/>
            <person name="Kovacs A.T."/>
        </authorList>
    </citation>
    <scope>NUCLEOTIDE SEQUENCE</scope>
    <source>
        <strain evidence="1">168</strain>
    </source>
</reference>
<dbReference type="RefSeq" id="WP_119123066.1">
    <property type="nucleotide sequence ID" value="NC_000964.3"/>
</dbReference>
<keyword evidence="3" id="KW-1185">Reference proteome</keyword>
<reference evidence="2 3" key="1">
    <citation type="journal article" date="1997" name="Nature">
        <title>The complete genome sequence of the Gram-positive bacterium Bacillus subtilis.</title>
        <authorList>
            <person name="Kunst F."/>
            <person name="Ogasawara N."/>
            <person name="Moszer I."/>
            <person name="Albertini A.M."/>
            <person name="Alloni G."/>
            <person name="Azevedo V."/>
            <person name="Bertero M.G."/>
            <person name="Bessieres P."/>
            <person name="Bolotin A."/>
            <person name="Borchert S."/>
            <person name="Borriss R."/>
            <person name="Boursier L."/>
            <person name="Brans A."/>
            <person name="Braun M."/>
            <person name="Brignell S.C."/>
            <person name="Bron S."/>
            <person name="Brouillet S."/>
            <person name="Bruschi C.V."/>
            <person name="Caldwell B."/>
            <person name="Capuano V."/>
            <person name="Carter N.M."/>
            <person name="Choi S.K."/>
            <person name="Codani J.J."/>
            <person name="Connerton I.F."/>
            <person name="Cummings N.J."/>
            <person name="Daniel R.A."/>
            <person name="Denizot F."/>
            <person name="Devine K.M."/>
            <person name="Dusterhoft A."/>
            <person name="Ehrlich S.D."/>
            <person name="Emmerson P.T."/>
            <person name="Entian K.D."/>
            <person name="Errington J."/>
            <person name="Fabret C."/>
            <person name="Ferrari E."/>
            <person name="Foulger D."/>
            <person name="Fritz C."/>
            <person name="Fujita M."/>
            <person name="Fujita Y."/>
            <person name="Fuma S."/>
            <person name="Galizzi A."/>
            <person name="Galleron N."/>
            <person name="Ghim S.Y."/>
            <person name="Glaser P."/>
            <person name="Goffeau A."/>
            <person name="Golightly E.J."/>
            <person name="Grandi G."/>
            <person name="Guiseppi G."/>
            <person name="Guy B.J."/>
            <person name="Haga K."/>
            <person name="Haiech J."/>
            <person name="Harwood C.R."/>
            <person name="Henaut A."/>
            <person name="Hilbert H."/>
            <person name="Holsappel S."/>
            <person name="Hosono S."/>
            <person name="Hullo M.F."/>
            <person name="Itaya M."/>
            <person name="Jones L."/>
            <person name="Joris B."/>
            <person name="Karamata D."/>
            <person name="Kasahara Y."/>
            <person name="Klaerr-Blanchard M."/>
            <person name="Klein C."/>
            <person name="Kobayashi Y."/>
            <person name="Koetter P."/>
            <person name="Koningstein G."/>
            <person name="Krogh S."/>
            <person name="Kumano M."/>
            <person name="Kurita K."/>
            <person name="Lapidus A."/>
            <person name="Lardinois S."/>
            <person name="Lauber J."/>
            <person name="Lazarevic V."/>
            <person name="Lee S.M."/>
            <person name="Levine A."/>
            <person name="Liu H."/>
            <person name="Masuda S."/>
            <person name="Mauel C."/>
            <person name="Medigue C."/>
            <person name="Medina N."/>
            <person name="Mellado R.P."/>
            <person name="Mizuno M."/>
            <person name="Moestl D."/>
            <person name="Nakai S."/>
            <person name="Noback M."/>
            <person name="Noone D."/>
            <person name="O'Reilly M."/>
            <person name="Ogawa K."/>
            <person name="Ogiwara A."/>
            <person name="Oudega B."/>
            <person name="Park S.H."/>
            <person name="Parro V."/>
            <person name="Pohl T.M."/>
            <person name="Portetelle D."/>
            <person name="Porwollik S."/>
            <person name="Prescott A.M."/>
            <person name="Presecan E."/>
            <person name="Pujic P."/>
            <person name="Purnelle B."/>
            <person name="Rapoport G."/>
            <person name="Rey M."/>
            <person name="Reynolds S."/>
            <person name="Rieger M."/>
            <person name="Rivolta C."/>
            <person name="Rocha E."/>
            <person name="Roche B."/>
            <person name="Rose M."/>
            <person name="Sadaie Y."/>
            <person name="Sato T."/>
            <person name="Scanlan E."/>
            <person name="Schleich S."/>
            <person name="Schroeter R."/>
            <person name="Scoffone F."/>
            <person name="Sekiguchi J."/>
            <person name="Sekowska A."/>
            <person name="Seror S.J."/>
            <person name="Serror P."/>
            <person name="Shin B.S."/>
            <person name="Soldo B."/>
            <person name="Sorokin A."/>
            <person name="Tacconi E."/>
            <person name="Takagi T."/>
            <person name="Takahashi H."/>
            <person name="Takemaru K."/>
            <person name="Takeuchi M."/>
            <person name="Tamakoshi A."/>
            <person name="Tanaka T."/>
            <person name="Terpstra P."/>
            <person name="Tognoni A."/>
            <person name="Tosato V."/>
            <person name="Uchiyama S."/>
            <person name="Vandenbol M."/>
            <person name="Vannier F."/>
            <person name="Vassarotti A."/>
            <person name="Viari A."/>
            <person name="Wambutt R."/>
            <person name="Wedler E."/>
            <person name="Wedler H."/>
            <person name="Weitzenegger T."/>
            <person name="Winters P."/>
            <person name="Wipat A."/>
            <person name="Yamamoto H."/>
            <person name="Yamane K."/>
            <person name="Yasumoto K."/>
            <person name="Yata K."/>
            <person name="Yoshida K."/>
            <person name="Yoshikawa H.F."/>
            <person name="Zumstein E."/>
            <person name="Yoshikawa H."/>
            <person name="Danchin A."/>
        </authorList>
    </citation>
    <scope>NUCLEOTIDE SEQUENCE [LARGE SCALE GENOMIC DNA]</scope>
    <source>
        <strain evidence="2 3">168</strain>
    </source>
</reference>
<evidence type="ECO:0000313" key="2">
    <source>
        <dbReference type="EMBL" id="SOX90566.1"/>
    </source>
</evidence>
<organism evidence="2 3">
    <name type="scientific">Bacillus subtilis (strain 168)</name>
    <dbReference type="NCBI Taxonomy" id="224308"/>
    <lineage>
        <taxon>Bacteria</taxon>
        <taxon>Bacillati</taxon>
        <taxon>Bacillota</taxon>
        <taxon>Bacilli</taxon>
        <taxon>Bacillales</taxon>
        <taxon>Bacillaceae</taxon>
        <taxon>Bacillus</taxon>
    </lineage>
</organism>
<gene>
    <name evidence="2" type="ORF">BSU_21058</name>
    <name evidence="1" type="ORF">HIR78_12725</name>
</gene>
<name>A0A2K4Z9I9_BACSU</name>
<dbReference type="EMBL" id="AL009126">
    <property type="protein sequence ID" value="SOX90566.1"/>
    <property type="molecule type" value="Genomic_DNA"/>
</dbReference>
<dbReference type="OrthoDB" id="9858889at2"/>
<protein>
    <submittedName>
        <fullName evidence="2">Uncharacterized protein</fullName>
    </submittedName>
</protein>
<dbReference type="AlphaFoldDB" id="A0A2K4Z9I9"/>
<dbReference type="EnsemblBacteria" id="SOX90566">
    <property type="protein sequence ID" value="SOX90566"/>
    <property type="gene ID" value="BSU_21058"/>
</dbReference>
<evidence type="ECO:0000313" key="1">
    <source>
        <dbReference type="EMBL" id="QJP88831.1"/>
    </source>
</evidence>
<reference evidence="2" key="8">
    <citation type="journal article" date="2023" name="Microb. Biotechnol.">
        <title>A model industrial workhorse: Bacillus subtilis strain 168 and its genome after a quarter of a century.</title>
        <authorList>
            <person name="Bremer E."/>
            <person name="Calteau A."/>
            <person name="Danchin A."/>
            <person name="Harwood C."/>
            <person name="Helmann J.D."/>
            <person name="Medigue C."/>
            <person name="Palsson B.O."/>
            <person name="Sekowska A."/>
            <person name="Vallenet D."/>
            <person name="Zuniga A."/>
            <person name="Zuniga C."/>
        </authorList>
    </citation>
    <scope>NUCLEOTIDE SEQUENCE</scope>
    <source>
        <strain evidence="2">168</strain>
    </source>
</reference>
<dbReference type="EMBL" id="CP052842">
    <property type="protein sequence ID" value="QJP88831.1"/>
    <property type="molecule type" value="Genomic_DNA"/>
</dbReference>
<proteinExistence type="predicted"/>
<dbReference type="GeneID" id="37862883"/>
<dbReference type="RefSeq" id="YP_009513968.1">
    <property type="nucleotide sequence ID" value="NC_000964.3"/>
</dbReference>
<reference evidence="2" key="4">
    <citation type="journal article" date="2013" name="Microbiology">
        <title>An updated metabolic view of the Bacillus subtilis 168 genome.</title>
        <authorList>
            <person name="Belda E."/>
            <person name="Sekowska A."/>
            <person name="Le Fevre F."/>
            <person name="Mornico D."/>
            <person name="Morgat A."/>
            <person name="Ouzounis C."/>
            <person name="Vallenet D."/>
            <person name="Medigue C."/>
            <person name="Danchin A."/>
        </authorList>
    </citation>
    <scope>NUCLEOTIDE SEQUENCE</scope>
    <source>
        <strain evidence="2">168</strain>
    </source>
</reference>
<reference evidence="2" key="5">
    <citation type="submission" date="2013-01" db="EMBL/GenBank/DDBJ databases">
        <authorList>
            <consortium name="AMAbiotics and Genoscope"/>
            <person name="Genoscope - C.E.A."/>
        </authorList>
    </citation>
    <scope>NUCLEOTIDE SEQUENCE</scope>
    <source>
        <strain evidence="2">168</strain>
    </source>
</reference>